<keyword evidence="2" id="KW-1185">Reference proteome</keyword>
<dbReference type="GeneID" id="63819599"/>
<name>A0A165G581_9APHY</name>
<evidence type="ECO:0000313" key="1">
    <source>
        <dbReference type="EMBL" id="KZT09846.1"/>
    </source>
</evidence>
<sequence length="105" mass="10869">MHIKDTLHILLNNTGMFAVSASPAASVNGPDPMSVSLIVLGGDASKMQHRETPGHALYMAQKHETGPLLLCQLSGITRLRVKGALAGYMADGMARNGDSGASAPA</sequence>
<accession>A0A165G581</accession>
<dbReference type="RefSeq" id="XP_040767586.1">
    <property type="nucleotide sequence ID" value="XM_040902568.1"/>
</dbReference>
<proteinExistence type="predicted"/>
<protein>
    <submittedName>
        <fullName evidence="1">Uncharacterized protein</fullName>
    </submittedName>
</protein>
<dbReference type="AlphaFoldDB" id="A0A165G581"/>
<dbReference type="EMBL" id="KV427610">
    <property type="protein sequence ID" value="KZT09846.1"/>
    <property type="molecule type" value="Genomic_DNA"/>
</dbReference>
<reference evidence="1 2" key="1">
    <citation type="journal article" date="2016" name="Mol. Biol. Evol.">
        <title>Comparative Genomics of Early-Diverging Mushroom-Forming Fungi Provides Insights into the Origins of Lignocellulose Decay Capabilities.</title>
        <authorList>
            <person name="Nagy L.G."/>
            <person name="Riley R."/>
            <person name="Tritt A."/>
            <person name="Adam C."/>
            <person name="Daum C."/>
            <person name="Floudas D."/>
            <person name="Sun H."/>
            <person name="Yadav J.S."/>
            <person name="Pangilinan J."/>
            <person name="Larsson K.H."/>
            <person name="Matsuura K."/>
            <person name="Barry K."/>
            <person name="Labutti K."/>
            <person name="Kuo R."/>
            <person name="Ohm R.A."/>
            <person name="Bhattacharya S.S."/>
            <person name="Shirouzu T."/>
            <person name="Yoshinaga Y."/>
            <person name="Martin F.M."/>
            <person name="Grigoriev I.V."/>
            <person name="Hibbett D.S."/>
        </authorList>
    </citation>
    <scope>NUCLEOTIDE SEQUENCE [LARGE SCALE GENOMIC DNA]</scope>
    <source>
        <strain evidence="1 2">93-53</strain>
    </source>
</reference>
<dbReference type="Proteomes" id="UP000076871">
    <property type="component" value="Unassembled WGS sequence"/>
</dbReference>
<dbReference type="OrthoDB" id="64220at2759"/>
<dbReference type="InParanoid" id="A0A165G581"/>
<organism evidence="1 2">
    <name type="scientific">Laetiporus sulphureus 93-53</name>
    <dbReference type="NCBI Taxonomy" id="1314785"/>
    <lineage>
        <taxon>Eukaryota</taxon>
        <taxon>Fungi</taxon>
        <taxon>Dikarya</taxon>
        <taxon>Basidiomycota</taxon>
        <taxon>Agaricomycotina</taxon>
        <taxon>Agaricomycetes</taxon>
        <taxon>Polyporales</taxon>
        <taxon>Laetiporus</taxon>
    </lineage>
</organism>
<evidence type="ECO:0000313" key="2">
    <source>
        <dbReference type="Proteomes" id="UP000076871"/>
    </source>
</evidence>
<gene>
    <name evidence="1" type="ORF">LAESUDRAFT_462312</name>
</gene>